<gene>
    <name evidence="3" type="ORF">EJ913_12680</name>
</gene>
<keyword evidence="2" id="KW-0472">Membrane</keyword>
<feature type="transmembrane region" description="Helical" evidence="2">
    <location>
        <begin position="24"/>
        <end position="43"/>
    </location>
</feature>
<dbReference type="EMBL" id="RZIJ01000008">
    <property type="protein sequence ID" value="RUQ71492.1"/>
    <property type="molecule type" value="Genomic_DNA"/>
</dbReference>
<evidence type="ECO:0008006" key="5">
    <source>
        <dbReference type="Google" id="ProtNLM"/>
    </source>
</evidence>
<keyword evidence="2" id="KW-0812">Transmembrane</keyword>
<feature type="region of interest" description="Disordered" evidence="1">
    <location>
        <begin position="54"/>
        <end position="82"/>
    </location>
</feature>
<organism evidence="3 4">
    <name type="scientific">Azospirillum doebereinerae</name>
    <dbReference type="NCBI Taxonomy" id="92933"/>
    <lineage>
        <taxon>Bacteria</taxon>
        <taxon>Pseudomonadati</taxon>
        <taxon>Pseudomonadota</taxon>
        <taxon>Alphaproteobacteria</taxon>
        <taxon>Rhodospirillales</taxon>
        <taxon>Azospirillaceae</taxon>
        <taxon>Azospirillum</taxon>
    </lineage>
</organism>
<dbReference type="RefSeq" id="WP_126998315.1">
    <property type="nucleotide sequence ID" value="NZ_JBNPXW010000003.1"/>
</dbReference>
<sequence>MELLSIVMSGALCALIARKRGRRAWLWFLLGLFPPMLLVVPMLRRINQIIPDQAGASPRTSTSSPYDMKPAPGLPSRSLTDTRPCPRCAETIKRAALVCRFCNANLEAESPGPHGATVGDTVIHPIMGTGIIARIEADGVALVQFGREESRIALRHLKPKETAEAKSEDALS</sequence>
<accession>A0A433J9P4</accession>
<evidence type="ECO:0000313" key="4">
    <source>
        <dbReference type="Proteomes" id="UP000280346"/>
    </source>
</evidence>
<keyword evidence="4" id="KW-1185">Reference proteome</keyword>
<comment type="caution">
    <text evidence="3">The sequence shown here is derived from an EMBL/GenBank/DDBJ whole genome shotgun (WGS) entry which is preliminary data.</text>
</comment>
<dbReference type="Proteomes" id="UP000280346">
    <property type="component" value="Unassembled WGS sequence"/>
</dbReference>
<proteinExistence type="predicted"/>
<evidence type="ECO:0000256" key="1">
    <source>
        <dbReference type="SAM" id="MobiDB-lite"/>
    </source>
</evidence>
<dbReference type="AlphaFoldDB" id="A0A433J9P4"/>
<evidence type="ECO:0000256" key="2">
    <source>
        <dbReference type="SAM" id="Phobius"/>
    </source>
</evidence>
<dbReference type="OrthoDB" id="7366840at2"/>
<keyword evidence="2" id="KW-1133">Transmembrane helix</keyword>
<reference evidence="3 4" key="1">
    <citation type="submission" date="2018-12" db="EMBL/GenBank/DDBJ databases">
        <authorList>
            <person name="Yang Y."/>
        </authorList>
    </citation>
    <scope>NUCLEOTIDE SEQUENCE [LARGE SCALE GENOMIC DNA]</scope>
    <source>
        <strain evidence="3 4">GSF71</strain>
    </source>
</reference>
<evidence type="ECO:0000313" key="3">
    <source>
        <dbReference type="EMBL" id="RUQ71492.1"/>
    </source>
</evidence>
<name>A0A433J9P4_9PROT</name>
<protein>
    <recommendedName>
        <fullName evidence="5">Zinc ribbon domain-containing protein</fullName>
    </recommendedName>
</protein>